<dbReference type="Proteomes" id="UP000054630">
    <property type="component" value="Unassembled WGS sequence"/>
</dbReference>
<gene>
    <name evidence="1" type="ORF">T07_14852</name>
</gene>
<evidence type="ECO:0000313" key="1">
    <source>
        <dbReference type="EMBL" id="KRX23468.1"/>
    </source>
</evidence>
<dbReference type="AlphaFoldDB" id="A0A0V0S9W1"/>
<sequence>MNNLYRPPSHGVFCGPGTQHSHLRNSNVPSVATTGFAMKPVQKMIFTKDCLSPSVIFAETFSILTNYGTIVASKFFTKAKWLSFVGKRADIWALVIYCCPDSGCQRWTGVGLLTLER</sequence>
<proteinExistence type="predicted"/>
<reference evidence="1 2" key="1">
    <citation type="submission" date="2015-01" db="EMBL/GenBank/DDBJ databases">
        <title>Evolution of Trichinella species and genotypes.</title>
        <authorList>
            <person name="Korhonen P.K."/>
            <person name="Edoardo P."/>
            <person name="Giuseppe L.R."/>
            <person name="Gasser R.B."/>
        </authorList>
    </citation>
    <scope>NUCLEOTIDE SEQUENCE [LARGE SCALE GENOMIC DNA]</scope>
    <source>
        <strain evidence="1">ISS37</strain>
    </source>
</reference>
<name>A0A0V0S9W1_9BILA</name>
<evidence type="ECO:0000313" key="2">
    <source>
        <dbReference type="Proteomes" id="UP000054630"/>
    </source>
</evidence>
<organism evidence="1 2">
    <name type="scientific">Trichinella nelsoni</name>
    <dbReference type="NCBI Taxonomy" id="6336"/>
    <lineage>
        <taxon>Eukaryota</taxon>
        <taxon>Metazoa</taxon>
        <taxon>Ecdysozoa</taxon>
        <taxon>Nematoda</taxon>
        <taxon>Enoplea</taxon>
        <taxon>Dorylaimia</taxon>
        <taxon>Trichinellida</taxon>
        <taxon>Trichinellidae</taxon>
        <taxon>Trichinella</taxon>
    </lineage>
</organism>
<comment type="caution">
    <text evidence="1">The sequence shown here is derived from an EMBL/GenBank/DDBJ whole genome shotgun (WGS) entry which is preliminary data.</text>
</comment>
<accession>A0A0V0S9W1</accession>
<dbReference type="EMBL" id="JYDL01000024">
    <property type="protein sequence ID" value="KRX23468.1"/>
    <property type="molecule type" value="Genomic_DNA"/>
</dbReference>
<protein>
    <submittedName>
        <fullName evidence="1">Uncharacterized protein</fullName>
    </submittedName>
</protein>
<keyword evidence="2" id="KW-1185">Reference proteome</keyword>